<comment type="caution">
    <text evidence="1">The sequence shown here is derived from an EMBL/GenBank/DDBJ whole genome shotgun (WGS) entry which is preliminary data.</text>
</comment>
<reference evidence="1 2" key="1">
    <citation type="journal article" date="2014" name="Agronomy (Basel)">
        <title>A Draft Genome Sequence for Ensete ventricosum, the Drought-Tolerant Tree Against Hunger.</title>
        <authorList>
            <person name="Harrison J."/>
            <person name="Moore K.A."/>
            <person name="Paszkiewicz K."/>
            <person name="Jones T."/>
            <person name="Grant M."/>
            <person name="Ambacheew D."/>
            <person name="Muzemil S."/>
            <person name="Studholme D.J."/>
        </authorList>
    </citation>
    <scope>NUCLEOTIDE SEQUENCE [LARGE SCALE GENOMIC DNA]</scope>
</reference>
<accession>A0A426YNV9</accession>
<dbReference type="Proteomes" id="UP000287651">
    <property type="component" value="Unassembled WGS sequence"/>
</dbReference>
<sequence length="80" mass="9189">MWTTRYRVVPPIGVVSAPLPPEIDRLRLISIIDGRFRAISAEGEKKPEVWLFARTIRRSRAISSPRIGRRNEATSPLFLF</sequence>
<proteinExistence type="predicted"/>
<organism evidence="1 2">
    <name type="scientific">Ensete ventricosum</name>
    <name type="common">Abyssinian banana</name>
    <name type="synonym">Musa ensete</name>
    <dbReference type="NCBI Taxonomy" id="4639"/>
    <lineage>
        <taxon>Eukaryota</taxon>
        <taxon>Viridiplantae</taxon>
        <taxon>Streptophyta</taxon>
        <taxon>Embryophyta</taxon>
        <taxon>Tracheophyta</taxon>
        <taxon>Spermatophyta</taxon>
        <taxon>Magnoliopsida</taxon>
        <taxon>Liliopsida</taxon>
        <taxon>Zingiberales</taxon>
        <taxon>Musaceae</taxon>
        <taxon>Ensete</taxon>
    </lineage>
</organism>
<protein>
    <submittedName>
        <fullName evidence="1">Uncharacterized protein</fullName>
    </submittedName>
</protein>
<evidence type="ECO:0000313" key="2">
    <source>
        <dbReference type="Proteomes" id="UP000287651"/>
    </source>
</evidence>
<feature type="non-terminal residue" evidence="1">
    <location>
        <position position="80"/>
    </location>
</feature>
<dbReference type="AlphaFoldDB" id="A0A426YNV9"/>
<gene>
    <name evidence="1" type="ORF">B296_00049897</name>
</gene>
<dbReference type="EMBL" id="AMZH03011160">
    <property type="protein sequence ID" value="RRT53394.1"/>
    <property type="molecule type" value="Genomic_DNA"/>
</dbReference>
<name>A0A426YNV9_ENSVE</name>
<evidence type="ECO:0000313" key="1">
    <source>
        <dbReference type="EMBL" id="RRT53394.1"/>
    </source>
</evidence>